<evidence type="ECO:0000256" key="6">
    <source>
        <dbReference type="HAMAP-Rule" id="MF_01885"/>
    </source>
</evidence>
<accession>A0A7U5HVN9</accession>
<organism evidence="9 10">
    <name type="scientific">Sphingomonas hengshuiensis</name>
    <dbReference type="NCBI Taxonomy" id="1609977"/>
    <lineage>
        <taxon>Bacteria</taxon>
        <taxon>Pseudomonadati</taxon>
        <taxon>Pseudomonadota</taxon>
        <taxon>Alphaproteobacteria</taxon>
        <taxon>Sphingomonadales</taxon>
        <taxon>Sphingomonadaceae</taxon>
        <taxon>Sphingomonas</taxon>
    </lineage>
</organism>
<evidence type="ECO:0000313" key="9">
    <source>
        <dbReference type="EMBL" id="AJP70909.1"/>
    </source>
</evidence>
<evidence type="ECO:0000256" key="3">
    <source>
        <dbReference type="ARBA" id="ARBA00022679"/>
    </source>
</evidence>
<evidence type="ECO:0000256" key="1">
    <source>
        <dbReference type="ARBA" id="ARBA00022490"/>
    </source>
</evidence>
<keyword evidence="4 6" id="KW-0949">S-adenosyl-L-methionine</keyword>
<feature type="binding site" evidence="6 7">
    <location>
        <position position="119"/>
    </location>
    <ligand>
        <name>S-adenosyl-L-methionine</name>
        <dbReference type="ChEBI" id="CHEBI:59789"/>
    </ligand>
</feature>
<dbReference type="SUPFAM" id="SSF75217">
    <property type="entry name" value="alpha/beta knot"/>
    <property type="match status" value="1"/>
</dbReference>
<evidence type="ECO:0000256" key="2">
    <source>
        <dbReference type="ARBA" id="ARBA00022603"/>
    </source>
</evidence>
<keyword evidence="10" id="KW-1185">Reference proteome</keyword>
<comment type="caution">
    <text evidence="6">Lacks conserved residue(s) required for the propagation of feature annotation.</text>
</comment>
<evidence type="ECO:0000259" key="8">
    <source>
        <dbReference type="Pfam" id="PF00588"/>
    </source>
</evidence>
<sequence>MRIALFQPEIAGNVGTILRLGACLNVAIDLIEPMGFPWSDKSRKRAAMDYAERVEVRRHADWEAFAAALGTHRLVLFTTRGATALPQARFEPGDTLLFGSEGAGVPDLVHARADLAVRIPLVAAARSLNLAVAAGIGVAEALRQTGGWPVGD</sequence>
<name>A0A7U5HVN9_9SPHN</name>
<dbReference type="InterPro" id="IPR001537">
    <property type="entry name" value="SpoU_MeTrfase"/>
</dbReference>
<evidence type="ECO:0000256" key="4">
    <source>
        <dbReference type="ARBA" id="ARBA00022691"/>
    </source>
</evidence>
<dbReference type="PIRSF" id="PIRSF029256">
    <property type="entry name" value="SpoU_TrmH_prd"/>
    <property type="match status" value="1"/>
</dbReference>
<dbReference type="GO" id="GO:0008757">
    <property type="term" value="F:S-adenosylmethionine-dependent methyltransferase activity"/>
    <property type="evidence" value="ECO:0007669"/>
    <property type="project" value="UniProtKB-UniRule"/>
</dbReference>
<dbReference type="PANTHER" id="PTHR42971:SF1">
    <property type="entry name" value="TRNA (CYTIDINE(34)-2'-O)-METHYLTRANSFERASE"/>
    <property type="match status" value="1"/>
</dbReference>
<comment type="subcellular location">
    <subcellularLocation>
        <location evidence="6">Cytoplasm</location>
    </subcellularLocation>
</comment>
<dbReference type="KEGG" id="sphi:TS85_02355"/>
<dbReference type="PANTHER" id="PTHR42971">
    <property type="entry name" value="TRNA (CYTIDINE(34)-2'-O)-METHYLTRANSFERASE"/>
    <property type="match status" value="1"/>
</dbReference>
<dbReference type="EC" id="2.1.1.207" evidence="6"/>
<proteinExistence type="inferred from homology"/>
<dbReference type="EMBL" id="CP010836">
    <property type="protein sequence ID" value="AJP70909.1"/>
    <property type="molecule type" value="Genomic_DNA"/>
</dbReference>
<comment type="catalytic activity">
    <reaction evidence="6">
        <text>cytidine(34) in tRNA + S-adenosyl-L-methionine = 2'-O-methylcytidine(34) in tRNA + S-adenosyl-L-homocysteine + H(+)</text>
        <dbReference type="Rhea" id="RHEA:43084"/>
        <dbReference type="Rhea" id="RHEA-COMP:10331"/>
        <dbReference type="Rhea" id="RHEA-COMP:10332"/>
        <dbReference type="ChEBI" id="CHEBI:15378"/>
        <dbReference type="ChEBI" id="CHEBI:57856"/>
        <dbReference type="ChEBI" id="CHEBI:59789"/>
        <dbReference type="ChEBI" id="CHEBI:74495"/>
        <dbReference type="ChEBI" id="CHEBI:82748"/>
        <dbReference type="EC" id="2.1.1.207"/>
    </reaction>
</comment>
<feature type="binding site" evidence="6 7">
    <location>
        <position position="127"/>
    </location>
    <ligand>
        <name>S-adenosyl-L-methionine</name>
        <dbReference type="ChEBI" id="CHEBI:59789"/>
    </ligand>
</feature>
<keyword evidence="5 6" id="KW-0819">tRNA processing</keyword>
<evidence type="ECO:0000313" key="10">
    <source>
        <dbReference type="Proteomes" id="UP000032300"/>
    </source>
</evidence>
<comment type="function">
    <text evidence="6">Methylates the ribose at the nucleotide 34 wobble position in the two leucyl isoacceptors tRNA(Leu)(CmAA) and tRNA(Leu)(cmnm5UmAA). Catalyzes the methyl transfer from S-adenosyl-L-methionine to the 2'-OH of the wobble nucleotide.</text>
</comment>
<dbReference type="GO" id="GO:0002130">
    <property type="term" value="P:wobble position ribose methylation"/>
    <property type="evidence" value="ECO:0007669"/>
    <property type="project" value="TreeGrafter"/>
</dbReference>
<dbReference type="GO" id="GO:0003723">
    <property type="term" value="F:RNA binding"/>
    <property type="evidence" value="ECO:0007669"/>
    <property type="project" value="InterPro"/>
</dbReference>
<keyword evidence="2 6" id="KW-0489">Methyltransferase</keyword>
<comment type="catalytic activity">
    <reaction evidence="6">
        <text>5-carboxymethylaminomethyluridine(34) in tRNA(Leu) + S-adenosyl-L-methionine = 5-carboxymethylaminomethyl-2'-O-methyluridine(34) in tRNA(Leu) + S-adenosyl-L-homocysteine + H(+)</text>
        <dbReference type="Rhea" id="RHEA:43088"/>
        <dbReference type="Rhea" id="RHEA-COMP:10333"/>
        <dbReference type="Rhea" id="RHEA-COMP:10334"/>
        <dbReference type="ChEBI" id="CHEBI:15378"/>
        <dbReference type="ChEBI" id="CHEBI:57856"/>
        <dbReference type="ChEBI" id="CHEBI:59789"/>
        <dbReference type="ChEBI" id="CHEBI:74508"/>
        <dbReference type="ChEBI" id="CHEBI:74511"/>
        <dbReference type="EC" id="2.1.1.207"/>
    </reaction>
</comment>
<dbReference type="InterPro" id="IPR016914">
    <property type="entry name" value="TrmL"/>
</dbReference>
<gene>
    <name evidence="6" type="primary">trmL</name>
    <name evidence="9" type="ORF">TS85_02355</name>
</gene>
<dbReference type="CDD" id="cd18094">
    <property type="entry name" value="SpoU-like_TrmL"/>
    <property type="match status" value="1"/>
</dbReference>
<evidence type="ECO:0000256" key="5">
    <source>
        <dbReference type="ARBA" id="ARBA00022694"/>
    </source>
</evidence>
<dbReference type="InterPro" id="IPR029028">
    <property type="entry name" value="Alpha/beta_knot_MTases"/>
</dbReference>
<dbReference type="GO" id="GO:0005737">
    <property type="term" value="C:cytoplasm"/>
    <property type="evidence" value="ECO:0007669"/>
    <property type="project" value="UniProtKB-SubCell"/>
</dbReference>
<feature type="binding site" evidence="6 7">
    <location>
        <position position="99"/>
    </location>
    <ligand>
        <name>S-adenosyl-L-methionine</name>
        <dbReference type="ChEBI" id="CHEBI:59789"/>
    </ligand>
</feature>
<dbReference type="Proteomes" id="UP000032300">
    <property type="component" value="Chromosome"/>
</dbReference>
<dbReference type="AlphaFoldDB" id="A0A7U5HVN9"/>
<dbReference type="Gene3D" id="3.40.1280.10">
    <property type="match status" value="1"/>
</dbReference>
<reference evidence="9 10" key="1">
    <citation type="journal article" date="2015" name="Int. J. Syst. Evol. Microbiol.">
        <title>Sphingomonas hengshuiensis sp. nov., isolated from lake wetland.</title>
        <authorList>
            <person name="Wei S."/>
            <person name="Wang T."/>
            <person name="Liu H."/>
            <person name="Zhang C."/>
            <person name="Guo J."/>
            <person name="Wang Q."/>
            <person name="Liang K."/>
            <person name="Zhang Z."/>
        </authorList>
    </citation>
    <scope>NUCLEOTIDE SEQUENCE [LARGE SCALE GENOMIC DNA]</scope>
    <source>
        <strain evidence="9 10">WHSC-8</strain>
    </source>
</reference>
<reference evidence="9 10" key="2">
    <citation type="submission" date="2015-02" db="EMBL/GenBank/DDBJ databases">
        <title>The complete genome of Sphingomonas hengshuiensis sp. WHSC-8 isolated from soil of Hengshui Lake.</title>
        <authorList>
            <person name="Wei S."/>
            <person name="Guo J."/>
            <person name="Su C."/>
            <person name="Wu R."/>
            <person name="Zhang Z."/>
            <person name="Liang K."/>
            <person name="Li H."/>
            <person name="Wang T."/>
            <person name="Liu H."/>
            <person name="Zhang C."/>
            <person name="Li Z."/>
            <person name="Wang Q."/>
            <person name="Meng J."/>
        </authorList>
    </citation>
    <scope>NUCLEOTIDE SEQUENCE [LARGE SCALE GENOMIC DNA]</scope>
    <source>
        <strain evidence="9 10">WHSC-8</strain>
    </source>
</reference>
<protein>
    <recommendedName>
        <fullName evidence="6">tRNA (cytidine(34)-2'-O)-methyltransferase</fullName>
        <ecNumber evidence="6">2.1.1.207</ecNumber>
    </recommendedName>
    <alternativeName>
        <fullName evidence="6">tRNA (cytidine/uridine-2'-O-)-methyltransferase TrmL</fullName>
    </alternativeName>
</protein>
<dbReference type="RefSeq" id="WP_044330203.1">
    <property type="nucleotide sequence ID" value="NZ_CP010836.1"/>
</dbReference>
<comment type="subunit">
    <text evidence="6">Homodimer.</text>
</comment>
<dbReference type="Pfam" id="PF00588">
    <property type="entry name" value="SpoU_methylase"/>
    <property type="match status" value="1"/>
</dbReference>
<keyword evidence="3 6" id="KW-0808">Transferase</keyword>
<feature type="domain" description="tRNA/rRNA methyltransferase SpoU type" evidence="8">
    <location>
        <begin position="2"/>
        <end position="137"/>
    </location>
</feature>
<comment type="similarity">
    <text evidence="6">Belongs to the class IV-like SAM-binding methyltransferase superfamily. RNA methyltransferase TrmH family. TrmL subfamily.</text>
</comment>
<evidence type="ECO:0000256" key="7">
    <source>
        <dbReference type="PIRSR" id="PIRSR029256-1"/>
    </source>
</evidence>
<dbReference type="GO" id="GO:0008175">
    <property type="term" value="F:tRNA methyltransferase activity"/>
    <property type="evidence" value="ECO:0007669"/>
    <property type="project" value="UniProtKB-UniRule"/>
</dbReference>
<dbReference type="HAMAP" id="MF_01885">
    <property type="entry name" value="tRNA_methyltr_TrmL"/>
    <property type="match status" value="1"/>
</dbReference>
<dbReference type="InterPro" id="IPR029026">
    <property type="entry name" value="tRNA_m1G_MTases_N"/>
</dbReference>
<keyword evidence="1 6" id="KW-0963">Cytoplasm</keyword>
<dbReference type="OrthoDB" id="9789043at2"/>